<evidence type="ECO:0000256" key="2">
    <source>
        <dbReference type="SAM" id="SignalP"/>
    </source>
</evidence>
<evidence type="ECO:0000313" key="5">
    <source>
        <dbReference type="EMBL" id="GLS83854.1"/>
    </source>
</evidence>
<feature type="domain" description="Beta-porphyranase A C-terminal" evidence="3">
    <location>
        <begin position="690"/>
        <end position="786"/>
    </location>
</feature>
<dbReference type="InterPro" id="IPR017853">
    <property type="entry name" value="GH"/>
</dbReference>
<protein>
    <recommendedName>
        <fullName evidence="8">Agarase</fullName>
    </recommendedName>
</protein>
<name>A0AA37TZS6_9GAMM</name>
<keyword evidence="2" id="KW-0732">Signal</keyword>
<dbReference type="Pfam" id="PF18206">
    <property type="entry name" value="Porphyrn_cat_1"/>
    <property type="match status" value="1"/>
</dbReference>
<dbReference type="EMBL" id="BSPO01000003">
    <property type="protein sequence ID" value="GLS83854.1"/>
    <property type="molecule type" value="Genomic_DNA"/>
</dbReference>
<feature type="domain" description="Porphyranase beta-sandwich" evidence="4">
    <location>
        <begin position="574"/>
        <end position="679"/>
    </location>
</feature>
<dbReference type="Proteomes" id="UP001157439">
    <property type="component" value="Unassembled WGS sequence"/>
</dbReference>
<dbReference type="Pfam" id="PF18040">
    <property type="entry name" value="BPA_C"/>
    <property type="match status" value="1"/>
</dbReference>
<dbReference type="RefSeq" id="WP_095498525.1">
    <property type="nucleotide sequence ID" value="NZ_BSPO01000003.1"/>
</dbReference>
<accession>A0AA37TZS6</accession>
<proteinExistence type="predicted"/>
<keyword evidence="7" id="KW-1185">Reference proteome</keyword>
<evidence type="ECO:0000313" key="6">
    <source>
        <dbReference type="EMBL" id="GLS83981.1"/>
    </source>
</evidence>
<comment type="caution">
    <text evidence="6">The sequence shown here is derived from an EMBL/GenBank/DDBJ whole genome shotgun (WGS) entry which is preliminary data.</text>
</comment>
<sequence length="794" mass="89044">MASQSAKLITVILLSWCLSSCGGSDTSSTDTNSNPAPTAPAEDTTPDQFSFEKVTDVEPATTVDSNTITVSGINSDITASVSGATMSVNGAAFIAQDTQVSHGDTIQLRLVSADDYQTQVTARLTLATVSADFAVTTKALTQTPAPAANQVSIHLDLSHITHGVDTFDRSKFITIHASHTENDWYQEGQNQQPDLVTQFANDYDVYFGRDTGAMRWQLSQLDESMTAPGFADPDQATQRGGDIRWLYTNNSDDRAVTQRALEHRAKNMIVAGQLHPFWPDGTDTGKGWAFSQQDTSATPFGTATGDFMGQYLAKYFNKMDGIDAFGQPKPKFLEVLNEPLYELVDTAPVAEDLDKIFTFHNAVAQAARNVTHETVKPNQQLLVGGYTAAFPDFEVNQFQQWRQRHQRFIDLAGEQMDFLSIHLYDFPKLNGLVKYRKGSNMEATLDLLETYTQHKFGQPKPMVISEYGAQVHEYYNQPWSPKRDWLILKSVNSMLMSFLSRPHLIEMTVPFIVVKAEWGRESADVPYYWRLMRQQHEMAGETGNLWVYTDLVKFYQLWANVAGQRLFTQSENPDIQVDAYHNQHKTQIIFNNLDFDRHTLPITLNNPTKHAISQVTIKQLYLDEENGDKVVLKESTMTEMPESIDLEPEATAIIEVAYDNEFNPKQQLSETKHYVDSMLLTINKNEEISFSINDINHTSEAGEAILRLSLGRAHGLSLTPTLLVNGHTVDVPQNYRGYDQEHDGFGRSEFYGTIEVPIEWSLLQQNNTFSLTFADSGGYVATIALQHRASTMPL</sequence>
<dbReference type="CDD" id="cd21510">
    <property type="entry name" value="agarase_cat"/>
    <property type="match status" value="1"/>
</dbReference>
<evidence type="ECO:0000256" key="1">
    <source>
        <dbReference type="SAM" id="MobiDB-lite"/>
    </source>
</evidence>
<dbReference type="SUPFAM" id="SSF51445">
    <property type="entry name" value="(Trans)glycosidases"/>
    <property type="match status" value="1"/>
</dbReference>
<gene>
    <name evidence="5" type="ORF">GCM10007894_18310</name>
    <name evidence="6" type="ORF">GCM10007894_19580</name>
</gene>
<dbReference type="Gene3D" id="3.20.20.80">
    <property type="entry name" value="Glycosidases"/>
    <property type="match status" value="1"/>
</dbReference>
<feature type="region of interest" description="Disordered" evidence="1">
    <location>
        <begin position="25"/>
        <end position="46"/>
    </location>
</feature>
<organism evidence="6 7">
    <name type="scientific">Paraferrimonas haliotis</name>
    <dbReference type="NCBI Taxonomy" id="2013866"/>
    <lineage>
        <taxon>Bacteria</taxon>
        <taxon>Pseudomonadati</taxon>
        <taxon>Pseudomonadota</taxon>
        <taxon>Gammaproteobacteria</taxon>
        <taxon>Alteromonadales</taxon>
        <taxon>Ferrimonadaceae</taxon>
        <taxon>Paraferrimonas</taxon>
    </lineage>
</organism>
<feature type="chain" id="PRO_5041589032" description="Agarase" evidence="2">
    <location>
        <begin position="23"/>
        <end position="794"/>
    </location>
</feature>
<feature type="signal peptide" evidence="2">
    <location>
        <begin position="1"/>
        <end position="22"/>
    </location>
</feature>
<reference evidence="6 7" key="1">
    <citation type="journal article" date="2014" name="Int. J. Syst. Evol. Microbiol.">
        <title>Complete genome sequence of Corynebacterium casei LMG S-19264T (=DSM 44701T), isolated from a smear-ripened cheese.</title>
        <authorList>
            <consortium name="US DOE Joint Genome Institute (JGI-PGF)"/>
            <person name="Walter F."/>
            <person name="Albersmeier A."/>
            <person name="Kalinowski J."/>
            <person name="Ruckert C."/>
        </authorList>
    </citation>
    <scope>NUCLEOTIDE SEQUENCE [LARGE SCALE GENOMIC DNA]</scope>
    <source>
        <strain evidence="6 7">NBRC 112785</strain>
    </source>
</reference>
<dbReference type="InterPro" id="IPR040527">
    <property type="entry name" value="Beta-sand_Porphyrn"/>
</dbReference>
<dbReference type="EMBL" id="BSPO01000003">
    <property type="protein sequence ID" value="GLS83981.1"/>
    <property type="molecule type" value="Genomic_DNA"/>
</dbReference>
<evidence type="ECO:0000259" key="4">
    <source>
        <dbReference type="Pfam" id="PF18206"/>
    </source>
</evidence>
<dbReference type="Gene3D" id="2.60.120.1200">
    <property type="match status" value="1"/>
</dbReference>
<dbReference type="InterPro" id="IPR041224">
    <property type="entry name" value="BPA_C"/>
</dbReference>
<evidence type="ECO:0008006" key="8">
    <source>
        <dbReference type="Google" id="ProtNLM"/>
    </source>
</evidence>
<evidence type="ECO:0000313" key="7">
    <source>
        <dbReference type="Proteomes" id="UP001157439"/>
    </source>
</evidence>
<evidence type="ECO:0000259" key="3">
    <source>
        <dbReference type="Pfam" id="PF18040"/>
    </source>
</evidence>
<dbReference type="AlphaFoldDB" id="A0AA37TZS6"/>
<reference evidence="6" key="2">
    <citation type="submission" date="2023-01" db="EMBL/GenBank/DDBJ databases">
        <title>Draft genome sequence of Paraferrimonas haliotis strain NBRC 112785.</title>
        <authorList>
            <person name="Sun Q."/>
            <person name="Mori K."/>
        </authorList>
    </citation>
    <scope>NUCLEOTIDE SEQUENCE</scope>
    <source>
        <strain evidence="6">NBRC 112785</strain>
    </source>
</reference>